<dbReference type="Proteomes" id="UP000199537">
    <property type="component" value="Unassembled WGS sequence"/>
</dbReference>
<dbReference type="RefSeq" id="WP_092456640.1">
    <property type="nucleotide sequence ID" value="NZ_FPCJ01000001.1"/>
</dbReference>
<dbReference type="STRING" id="1393122.SAMN05660895_0262"/>
<keyword evidence="2" id="KW-1185">Reference proteome</keyword>
<sequence>MKSRIYYILSVQIFISSIGYAQKQITHQQLYWIRYYGQYVLSPNWTATLEVEDRRYFQHNRQLYWVLPRINVLYNLGSGWQAAAGFTYYLTTNPADPEKSASVTVPELRPHQELDYRQNISTLTIDHRYRLEERWIHHYAGSKLTPGYSFNFRFRYQLQLSYPIINKSKPAGRLTAKLADEILLNFGRQIVYNAFDQNRIYAGLNYGISPNVQLELGYLNWFQQRSSGNQYYNRDNIRLTFYHRLKF</sequence>
<name>A0A1I7N0E7_9BACT</name>
<evidence type="ECO:0008006" key="3">
    <source>
        <dbReference type="Google" id="ProtNLM"/>
    </source>
</evidence>
<evidence type="ECO:0000313" key="2">
    <source>
        <dbReference type="Proteomes" id="UP000199537"/>
    </source>
</evidence>
<reference evidence="2" key="1">
    <citation type="submission" date="2016-10" db="EMBL/GenBank/DDBJ databases">
        <authorList>
            <person name="Varghese N."/>
            <person name="Submissions S."/>
        </authorList>
    </citation>
    <scope>NUCLEOTIDE SEQUENCE [LARGE SCALE GENOMIC DNA]</scope>
    <source>
        <strain evidence="2">DSM 14807</strain>
    </source>
</reference>
<dbReference type="Pfam" id="PF10677">
    <property type="entry name" value="DUF2490"/>
    <property type="match status" value="1"/>
</dbReference>
<dbReference type="AlphaFoldDB" id="A0A1I7N0E7"/>
<accession>A0A1I7N0E7</accession>
<dbReference type="InterPro" id="IPR019619">
    <property type="entry name" value="DUF2490"/>
</dbReference>
<dbReference type="EMBL" id="FPCJ01000001">
    <property type="protein sequence ID" value="SFV28124.1"/>
    <property type="molecule type" value="Genomic_DNA"/>
</dbReference>
<gene>
    <name evidence="1" type="ORF">SAMN05660895_0262</name>
</gene>
<proteinExistence type="predicted"/>
<organism evidence="1 2">
    <name type="scientific">Thermoflavifilum thermophilum</name>
    <dbReference type="NCBI Taxonomy" id="1393122"/>
    <lineage>
        <taxon>Bacteria</taxon>
        <taxon>Pseudomonadati</taxon>
        <taxon>Bacteroidota</taxon>
        <taxon>Chitinophagia</taxon>
        <taxon>Chitinophagales</taxon>
        <taxon>Chitinophagaceae</taxon>
        <taxon>Thermoflavifilum</taxon>
    </lineage>
</organism>
<evidence type="ECO:0000313" key="1">
    <source>
        <dbReference type="EMBL" id="SFV28124.1"/>
    </source>
</evidence>
<dbReference type="OrthoDB" id="1118734at2"/>
<protein>
    <recommendedName>
        <fullName evidence="3">DUF2490 domain-containing protein</fullName>
    </recommendedName>
</protein>